<evidence type="ECO:0000313" key="4">
    <source>
        <dbReference type="Proteomes" id="UP000183810"/>
    </source>
</evidence>
<sequence length="387" mass="40541">MIAATSRTKSLALGALSVTFFVLAALLAVASYNGTFIPTVRVYVHAERAGLLMAPGSDVKVSGVVIGRVGAVELDAEHAVLALELDPDEAAKLPVNVGAYIEPTTLFGRKFVALTIPSDPAAGTLEMGSVIDAATVTVEVNDTFKALLAILRVVDPQKVNSTLTAAATALDGRGDRLGDLLVDIDRYLSEFNNSIPTLQRDIPLLADNVDTLAAVTPDLMTTVSNLTTTSQTVVDRQTALSAFLLSFTSFGNNGSALLDKAGTPLVSALDALEPTTGLLAERAPTYPCFLASLNQSRRVLERALGGRPGLNIVGTLLMGDPPYRNSADLPVNGADSTPACYDYAAGPGGPPPPHIDFNDGSHAYRPVREPLDILGNPFAAMLYGLTR</sequence>
<dbReference type="GO" id="GO:0051701">
    <property type="term" value="P:biological process involved in interaction with host"/>
    <property type="evidence" value="ECO:0007669"/>
    <property type="project" value="TreeGrafter"/>
</dbReference>
<organism evidence="3 4">
    <name type="scientific">Nocardia mangyaensis</name>
    <dbReference type="NCBI Taxonomy" id="2213200"/>
    <lineage>
        <taxon>Bacteria</taxon>
        <taxon>Bacillati</taxon>
        <taxon>Actinomycetota</taxon>
        <taxon>Actinomycetes</taxon>
        <taxon>Mycobacteriales</taxon>
        <taxon>Nocardiaceae</taxon>
        <taxon>Nocardia</taxon>
    </lineage>
</organism>
<dbReference type="Proteomes" id="UP000183810">
    <property type="component" value="Chromosome"/>
</dbReference>
<name>A0A1J0VYQ0_9NOCA</name>
<dbReference type="Pfam" id="PF02470">
    <property type="entry name" value="MlaD"/>
    <property type="match status" value="1"/>
</dbReference>
<dbReference type="AlphaFoldDB" id="A0A1J0VYQ0"/>
<accession>A0A1J0VYQ0</accession>
<evidence type="ECO:0000259" key="2">
    <source>
        <dbReference type="Pfam" id="PF11887"/>
    </source>
</evidence>
<dbReference type="InterPro" id="IPR052336">
    <property type="entry name" value="MlaD_Phospholipid_Transporter"/>
</dbReference>
<feature type="domain" description="Mce/MlaD" evidence="1">
    <location>
        <begin position="39"/>
        <end position="115"/>
    </location>
</feature>
<feature type="domain" description="Mammalian cell entry C-terminal" evidence="2">
    <location>
        <begin position="124"/>
        <end position="337"/>
    </location>
</feature>
<dbReference type="InterPro" id="IPR005693">
    <property type="entry name" value="Mce"/>
</dbReference>
<dbReference type="NCBIfam" id="TIGR00996">
    <property type="entry name" value="Mtu_fam_mce"/>
    <property type="match status" value="1"/>
</dbReference>
<dbReference type="InterPro" id="IPR003399">
    <property type="entry name" value="Mce/MlaD"/>
</dbReference>
<dbReference type="PANTHER" id="PTHR33371:SF19">
    <property type="entry name" value="MCE-FAMILY PROTEIN MCE4A"/>
    <property type="match status" value="1"/>
</dbReference>
<dbReference type="InterPro" id="IPR024516">
    <property type="entry name" value="Mce_C"/>
</dbReference>
<proteinExistence type="predicted"/>
<dbReference type="Pfam" id="PF11887">
    <property type="entry name" value="Mce4_CUP1"/>
    <property type="match status" value="1"/>
</dbReference>
<protein>
    <submittedName>
        <fullName evidence="3">Mammalian cell entry protein</fullName>
    </submittedName>
</protein>
<evidence type="ECO:0000259" key="1">
    <source>
        <dbReference type="Pfam" id="PF02470"/>
    </source>
</evidence>
<dbReference type="GO" id="GO:0005576">
    <property type="term" value="C:extracellular region"/>
    <property type="evidence" value="ECO:0007669"/>
    <property type="project" value="TreeGrafter"/>
</dbReference>
<dbReference type="KEGG" id="nsl:BOX37_27630"/>
<reference evidence="3" key="1">
    <citation type="submission" date="2016-11" db="EMBL/GenBank/DDBJ databases">
        <authorList>
            <person name="Jaros S."/>
            <person name="Januszkiewicz K."/>
            <person name="Wedrychowicz H."/>
        </authorList>
    </citation>
    <scope>NUCLEOTIDE SEQUENCE [LARGE SCALE GENOMIC DNA]</scope>
    <source>
        <strain evidence="3">Y48</strain>
    </source>
</reference>
<dbReference type="OrthoDB" id="3460188at2"/>
<dbReference type="EMBL" id="CP018082">
    <property type="protein sequence ID" value="APE37071.1"/>
    <property type="molecule type" value="Genomic_DNA"/>
</dbReference>
<gene>
    <name evidence="3" type="ORF">BOX37_27630</name>
</gene>
<dbReference type="PANTHER" id="PTHR33371">
    <property type="entry name" value="INTERMEMBRANE PHOSPHOLIPID TRANSPORT SYSTEM BINDING PROTEIN MLAD-RELATED"/>
    <property type="match status" value="1"/>
</dbReference>
<evidence type="ECO:0000313" key="3">
    <source>
        <dbReference type="EMBL" id="APE37071.1"/>
    </source>
</evidence>
<keyword evidence="4" id="KW-1185">Reference proteome</keyword>